<protein>
    <submittedName>
        <fullName evidence="1">Uncharacterized protein</fullName>
    </submittedName>
</protein>
<name>A0A9P1JTX5_9PROT</name>
<sequence>MNNVTHLPVSNPRRRVAPPDALKRLEGAARDLQEIAQEHDWDRDGIREVAARILRTVEDMRAAETGAS</sequence>
<evidence type="ECO:0000313" key="2">
    <source>
        <dbReference type="Proteomes" id="UP000007319"/>
    </source>
</evidence>
<reference evidence="1 2" key="1">
    <citation type="journal article" date="2011" name="PLoS Genet.">
        <title>Azospirillum genomes reveal transition of bacteria from aquatic to terrestrial environments.</title>
        <authorList>
            <person name="Wisniewski-Dye F."/>
            <person name="Borziak K."/>
            <person name="Khalsa-Moyers G."/>
            <person name="Alexandre G."/>
            <person name="Sukharnikov L.O."/>
            <person name="Wuichet K."/>
            <person name="Hurst G.B."/>
            <person name="McDonald W.H."/>
            <person name="Robertson J.S."/>
            <person name="Barbe V."/>
            <person name="Calteau A."/>
            <person name="Rouy Z."/>
            <person name="Mangenot S."/>
            <person name="Prigent-Combaret C."/>
            <person name="Normand P."/>
            <person name="Boyer M."/>
            <person name="Siguier P."/>
            <person name="Dessaux Y."/>
            <person name="Elmerich C."/>
            <person name="Condemine G."/>
            <person name="Krishnen G."/>
            <person name="Kennedy I."/>
            <person name="Paterson A.H."/>
            <person name="Gonzalez V."/>
            <person name="Mavingui P."/>
            <person name="Zhulin I.B."/>
        </authorList>
    </citation>
    <scope>NUCLEOTIDE SEQUENCE [LARGE SCALE GENOMIC DNA]</scope>
    <source>
        <strain evidence="1 2">Sp245</strain>
    </source>
</reference>
<dbReference type="Proteomes" id="UP000007319">
    <property type="component" value="Plasmid AZOBR_p1"/>
</dbReference>
<dbReference type="RefSeq" id="WP_014197227.1">
    <property type="nucleotide sequence ID" value="NC_016594.1"/>
</dbReference>
<keyword evidence="1" id="KW-0614">Plasmid</keyword>
<dbReference type="EMBL" id="HE577328">
    <property type="protein sequence ID" value="CCC99722.1"/>
    <property type="molecule type" value="Genomic_DNA"/>
</dbReference>
<accession>A0A9P1JTX5</accession>
<dbReference type="KEGG" id="abs:AZOBR_p120040"/>
<organism evidence="1 2">
    <name type="scientific">Azospirillum baldaniorum</name>
    <dbReference type="NCBI Taxonomy" id="1064539"/>
    <lineage>
        <taxon>Bacteria</taxon>
        <taxon>Pseudomonadati</taxon>
        <taxon>Pseudomonadota</taxon>
        <taxon>Alphaproteobacteria</taxon>
        <taxon>Rhodospirillales</taxon>
        <taxon>Azospirillaceae</taxon>
        <taxon>Azospirillum</taxon>
    </lineage>
</organism>
<proteinExistence type="predicted"/>
<evidence type="ECO:0000313" key="1">
    <source>
        <dbReference type="EMBL" id="CCC99722.1"/>
    </source>
</evidence>
<keyword evidence="2" id="KW-1185">Reference proteome</keyword>
<gene>
    <name evidence="1" type="ORF">AZOBR_p120040</name>
</gene>
<dbReference type="AlphaFoldDB" id="A0A9P1JTX5"/>
<geneLocation type="plasmid" evidence="1 2">
    <name>AZOBR_p1</name>
</geneLocation>